<keyword evidence="3" id="KW-1185">Reference proteome</keyword>
<organism evidence="2 3">
    <name type="scientific">Nematocida parisii (strain ERTm3)</name>
    <name type="common">Nematode killer fungus</name>
    <dbReference type="NCBI Taxonomy" id="935791"/>
    <lineage>
        <taxon>Eukaryota</taxon>
        <taxon>Fungi</taxon>
        <taxon>Fungi incertae sedis</taxon>
        <taxon>Microsporidia</taxon>
        <taxon>Nematocida</taxon>
    </lineage>
</organism>
<dbReference type="InParanoid" id="I3EI82"/>
<feature type="compositionally biased region" description="Basic residues" evidence="1">
    <location>
        <begin position="1"/>
        <end position="11"/>
    </location>
</feature>
<dbReference type="Proteomes" id="UP000002872">
    <property type="component" value="Unassembled WGS sequence"/>
</dbReference>
<name>I3EI82_NEMP3</name>
<dbReference type="EMBL" id="GL870877">
    <property type="protein sequence ID" value="EIJ88929.1"/>
    <property type="molecule type" value="Genomic_DNA"/>
</dbReference>
<feature type="compositionally biased region" description="Basic and acidic residues" evidence="1">
    <location>
        <begin position="37"/>
        <end position="46"/>
    </location>
</feature>
<sequence length="211" mass="23210">MDKRTLGGKKKLVFEPKMPTRPLEEQPASTPTAPPHNEVRRKEVTPRHVKPSKHPQAPVAVTLMGGEKESKPFLFSANNSEEITDDHLEMVDDSPLTVNKILNAVKSTGVSECTGVLCPGSRVLLQIPNILPAGNCRYINGKLRIVNNEMYLHLTGRISVGSSVEEHVFQITPVRVGMSQEGYRITSGDTSISKMGRVNTKFISSVVRQAK</sequence>
<evidence type="ECO:0000313" key="2">
    <source>
        <dbReference type="EMBL" id="EIJ88929.1"/>
    </source>
</evidence>
<protein>
    <submittedName>
        <fullName evidence="2">Uncharacterized protein</fullName>
    </submittedName>
</protein>
<evidence type="ECO:0000256" key="1">
    <source>
        <dbReference type="SAM" id="MobiDB-lite"/>
    </source>
</evidence>
<dbReference type="VEuPathDB" id="MicrosporidiaDB:NEQG_00748"/>
<dbReference type="AlphaFoldDB" id="I3EI82"/>
<feature type="region of interest" description="Disordered" evidence="1">
    <location>
        <begin position="1"/>
        <end position="55"/>
    </location>
</feature>
<dbReference type="HOGENOM" id="CLU_1305154_0_0_1"/>
<dbReference type="OrthoDB" id="2187276at2759"/>
<accession>I3EI82</accession>
<gene>
    <name evidence="2" type="ORF">NEQG_00748</name>
</gene>
<reference evidence="2" key="1">
    <citation type="submission" date="2011-01" db="EMBL/GenBank/DDBJ databases">
        <title>The Genome Sequence of Nematocida parisii strain ERTm3.</title>
        <authorList>
            <consortium name="The Broad Institute Genome Sequencing Platform"/>
            <consortium name="The Broad Institute Genome Sequencing Center for Infectious Disease"/>
            <person name="Cuomo C."/>
            <person name="Troemel E."/>
            <person name="Young S.K."/>
            <person name="Zeng Q."/>
            <person name="Gargeya S."/>
            <person name="Fitzgerald M."/>
            <person name="Haas B."/>
            <person name="Abouelleil A."/>
            <person name="Alvarado L."/>
            <person name="Arachchi H.M."/>
            <person name="Berlin A."/>
            <person name="Chapman S.B."/>
            <person name="Gearin G."/>
            <person name="Goldberg J."/>
            <person name="Griggs A."/>
            <person name="Gujja S."/>
            <person name="Hansen M."/>
            <person name="Heiman D."/>
            <person name="Howarth C."/>
            <person name="Larimer J."/>
            <person name="Lui A."/>
            <person name="MacDonald P.J.P."/>
            <person name="McCowen C."/>
            <person name="Montmayeur A."/>
            <person name="Murphy C."/>
            <person name="Neiman D."/>
            <person name="Pearson M."/>
            <person name="Priest M."/>
            <person name="Roberts A."/>
            <person name="Saif S."/>
            <person name="Shea T."/>
            <person name="Sisk P."/>
            <person name="Stolte C."/>
            <person name="Sykes S."/>
            <person name="Wortman J."/>
            <person name="Nusbaum C."/>
            <person name="Birren B."/>
        </authorList>
    </citation>
    <scope>NUCLEOTIDE SEQUENCE</scope>
    <source>
        <strain evidence="2">ERTm3</strain>
    </source>
</reference>
<dbReference type="OMA" id="NDNSICK"/>
<proteinExistence type="predicted"/>
<evidence type="ECO:0000313" key="3">
    <source>
        <dbReference type="Proteomes" id="UP000002872"/>
    </source>
</evidence>